<dbReference type="GO" id="GO:0098797">
    <property type="term" value="C:plasma membrane protein complex"/>
    <property type="evidence" value="ECO:0007669"/>
    <property type="project" value="TreeGrafter"/>
</dbReference>
<gene>
    <name evidence="11" type="ORF">ABS361_06665</name>
</gene>
<dbReference type="EMBL" id="CP158568">
    <property type="protein sequence ID" value="XBY45924.1"/>
    <property type="molecule type" value="Genomic_DNA"/>
</dbReference>
<feature type="transmembrane region" description="Helical" evidence="8">
    <location>
        <begin position="35"/>
        <end position="61"/>
    </location>
</feature>
<evidence type="ECO:0000256" key="1">
    <source>
        <dbReference type="ARBA" id="ARBA00004651"/>
    </source>
</evidence>
<keyword evidence="4" id="KW-1003">Cell membrane</keyword>
<reference evidence="11" key="1">
    <citation type="submission" date="2024-06" db="EMBL/GenBank/DDBJ databases">
        <title>Methylostella associata gen. nov., sp. nov., a novel Ancalomicrobiaceae-affiliated facultatively methylotrophic bacteria that feed on methanotrophs of the genus Methylococcus.</title>
        <authorList>
            <person name="Saltykova V."/>
            <person name="Danilova O.V."/>
            <person name="Oshkin I.Y."/>
            <person name="Belova S.E."/>
            <person name="Pimenov N.V."/>
            <person name="Dedysh S.N."/>
        </authorList>
    </citation>
    <scope>NUCLEOTIDE SEQUENCE</scope>
    <source>
        <strain evidence="11">S20</strain>
    </source>
</reference>
<dbReference type="InterPro" id="IPR025857">
    <property type="entry name" value="MacB_PCD"/>
</dbReference>
<dbReference type="InterPro" id="IPR011925">
    <property type="entry name" value="LolCE_TM"/>
</dbReference>
<name>A0AAU7XD65_9HYPH</name>
<keyword evidence="7 8" id="KW-0472">Membrane</keyword>
<evidence type="ECO:0000256" key="7">
    <source>
        <dbReference type="ARBA" id="ARBA00023136"/>
    </source>
</evidence>
<dbReference type="GO" id="GO:0044874">
    <property type="term" value="P:lipoprotein localization to outer membrane"/>
    <property type="evidence" value="ECO:0007669"/>
    <property type="project" value="TreeGrafter"/>
</dbReference>
<evidence type="ECO:0000259" key="9">
    <source>
        <dbReference type="Pfam" id="PF02687"/>
    </source>
</evidence>
<evidence type="ECO:0000256" key="8">
    <source>
        <dbReference type="SAM" id="Phobius"/>
    </source>
</evidence>
<dbReference type="PANTHER" id="PTHR30489">
    <property type="entry name" value="LIPOPROTEIN-RELEASING SYSTEM TRANSMEMBRANE PROTEIN LOLE"/>
    <property type="match status" value="1"/>
</dbReference>
<evidence type="ECO:0000313" key="11">
    <source>
        <dbReference type="EMBL" id="XBY45924.1"/>
    </source>
</evidence>
<evidence type="ECO:0000256" key="5">
    <source>
        <dbReference type="ARBA" id="ARBA00022692"/>
    </source>
</evidence>
<comment type="subcellular location">
    <subcellularLocation>
        <location evidence="1">Cell membrane</location>
        <topology evidence="1">Multi-pass membrane protein</topology>
    </subcellularLocation>
</comment>
<sequence length="427" mass="46237">MTAKTATEPTGTRPFAPFEWMIAWRYLRSRRRETFISIIAGFSFIGIMLGVATLIVVMAVMNGFRTELLSKILGLNGHLIAQATESSFTDYRDVADRIAMVKGVKFAIPFVEGQALASGQGGALGVLVRGIAKDDLDKITLVSKGVKQGTLDGFDQGHGVAIGSRLAQNLGIALGDPVTIAAPRGNVTPFGVTPRFKSFPVTAIFSVGMSEYDNAFVFMPFGEAQAFFNKDGQASAIDIFTDDPDQVGALRQPIEQAAQRSIFVSDWRQRNVTFFAALEVERNVMFLILTMIVLVAALNIVAGLTMLVKDKSRDVAILRTMGATRGSILRVFFITGAAIGTAGTIAGFLLGVLVCRNIEEVRQGLSWVLGTNLYPPEVYFLSRMKADMQSGETTAVVIMALVLSLLATIYPAWKAAKLDPVDALRYE</sequence>
<dbReference type="Pfam" id="PF02687">
    <property type="entry name" value="FtsX"/>
    <property type="match status" value="1"/>
</dbReference>
<dbReference type="AlphaFoldDB" id="A0AAU7XD65"/>
<evidence type="ECO:0000256" key="2">
    <source>
        <dbReference type="ARBA" id="ARBA00005236"/>
    </source>
</evidence>
<keyword evidence="5 8" id="KW-0812">Transmembrane</keyword>
<feature type="transmembrane region" description="Helical" evidence="8">
    <location>
        <begin position="328"/>
        <end position="352"/>
    </location>
</feature>
<protein>
    <submittedName>
        <fullName evidence="11">Lipoprotein-releasing ABC transporter permease subunit</fullName>
    </submittedName>
</protein>
<dbReference type="Pfam" id="PF12704">
    <property type="entry name" value="MacB_PCD"/>
    <property type="match status" value="1"/>
</dbReference>
<dbReference type="KEGG" id="mflg:ABS361_06665"/>
<feature type="transmembrane region" description="Helical" evidence="8">
    <location>
        <begin position="364"/>
        <end position="382"/>
    </location>
</feature>
<feature type="transmembrane region" description="Helical" evidence="8">
    <location>
        <begin position="284"/>
        <end position="308"/>
    </location>
</feature>
<organism evidence="11">
    <name type="scientific">Methyloraptor flagellatus</name>
    <dbReference type="NCBI Taxonomy" id="3162530"/>
    <lineage>
        <taxon>Bacteria</taxon>
        <taxon>Pseudomonadati</taxon>
        <taxon>Pseudomonadota</taxon>
        <taxon>Alphaproteobacteria</taxon>
        <taxon>Hyphomicrobiales</taxon>
        <taxon>Ancalomicrobiaceae</taxon>
        <taxon>Methyloraptor</taxon>
    </lineage>
</organism>
<dbReference type="InterPro" id="IPR051447">
    <property type="entry name" value="Lipoprotein-release_system"/>
</dbReference>
<keyword evidence="6 8" id="KW-1133">Transmembrane helix</keyword>
<dbReference type="InterPro" id="IPR003838">
    <property type="entry name" value="ABC3_permease_C"/>
</dbReference>
<evidence type="ECO:0000259" key="10">
    <source>
        <dbReference type="Pfam" id="PF12704"/>
    </source>
</evidence>
<dbReference type="GO" id="GO:0042953">
    <property type="term" value="P:lipoprotein transport"/>
    <property type="evidence" value="ECO:0007669"/>
    <property type="project" value="InterPro"/>
</dbReference>
<dbReference type="PANTHER" id="PTHR30489:SF0">
    <property type="entry name" value="LIPOPROTEIN-RELEASING SYSTEM TRANSMEMBRANE PROTEIN LOLE"/>
    <property type="match status" value="1"/>
</dbReference>
<evidence type="ECO:0000256" key="4">
    <source>
        <dbReference type="ARBA" id="ARBA00022475"/>
    </source>
</evidence>
<feature type="domain" description="ABC3 transporter permease C-terminal" evidence="9">
    <location>
        <begin position="287"/>
        <end position="420"/>
    </location>
</feature>
<evidence type="ECO:0000256" key="6">
    <source>
        <dbReference type="ARBA" id="ARBA00022989"/>
    </source>
</evidence>
<proteinExistence type="inferred from homology"/>
<dbReference type="NCBIfam" id="TIGR02212">
    <property type="entry name" value="lolCE"/>
    <property type="match status" value="1"/>
</dbReference>
<accession>A0AAU7XD65</accession>
<feature type="transmembrane region" description="Helical" evidence="8">
    <location>
        <begin position="394"/>
        <end position="413"/>
    </location>
</feature>
<feature type="domain" description="MacB-like periplasmic core" evidence="10">
    <location>
        <begin position="44"/>
        <end position="256"/>
    </location>
</feature>
<dbReference type="RefSeq" id="WP_407051019.1">
    <property type="nucleotide sequence ID" value="NZ_CP158568.1"/>
</dbReference>
<evidence type="ECO:0000256" key="3">
    <source>
        <dbReference type="ARBA" id="ARBA00022448"/>
    </source>
</evidence>
<comment type="similarity">
    <text evidence="2">Belongs to the ABC-4 integral membrane protein family. LolC/E subfamily.</text>
</comment>
<keyword evidence="3" id="KW-0813">Transport</keyword>
<keyword evidence="11" id="KW-0449">Lipoprotein</keyword>